<keyword evidence="2" id="KW-0732">Signal</keyword>
<reference evidence="4 5" key="1">
    <citation type="journal article" date="2021" name="Microorganisms">
        <title>The Ever-Expanding Pseudomonas Genus: Description of 43 New Species and Partition of the Pseudomonas putida Group.</title>
        <authorList>
            <person name="Girard L."/>
            <person name="Lood C."/>
            <person name="Hofte M."/>
            <person name="Vandamme P."/>
            <person name="Rokni-Zadeh H."/>
            <person name="van Noort V."/>
            <person name="Lavigne R."/>
            <person name="De Mot R."/>
        </authorList>
    </citation>
    <scope>NUCLEOTIDE SEQUENCE [LARGE SCALE GENOMIC DNA]</scope>
    <source>
        <strain evidence="4 5">COW77</strain>
    </source>
</reference>
<gene>
    <name evidence="4" type="ORF">KSS90_05790</name>
</gene>
<organism evidence="4 5">
    <name type="scientific">Pseudomonas maumuensis</name>
    <dbReference type="NCBI Taxonomy" id="2842354"/>
    <lineage>
        <taxon>Bacteria</taxon>
        <taxon>Pseudomonadati</taxon>
        <taxon>Pseudomonadota</taxon>
        <taxon>Gammaproteobacteria</taxon>
        <taxon>Pseudomonadales</taxon>
        <taxon>Pseudomonadaceae</taxon>
        <taxon>Pseudomonas</taxon>
    </lineage>
</organism>
<evidence type="ECO:0000256" key="2">
    <source>
        <dbReference type="SAM" id="SignalP"/>
    </source>
</evidence>
<evidence type="ECO:0000259" key="3">
    <source>
        <dbReference type="SMART" id="SM00912"/>
    </source>
</evidence>
<feature type="domain" description="Filamentous haemagglutinin FhaB/tRNA nuclease CdiA-like TPS" evidence="3">
    <location>
        <begin position="48"/>
        <end position="168"/>
    </location>
</feature>
<dbReference type="RefSeq" id="WP_217868557.1">
    <property type="nucleotide sequence ID" value="NZ_CP077077.1"/>
</dbReference>
<feature type="region of interest" description="Disordered" evidence="1">
    <location>
        <begin position="1313"/>
        <end position="1340"/>
    </location>
</feature>
<feature type="region of interest" description="Disordered" evidence="1">
    <location>
        <begin position="711"/>
        <end position="730"/>
    </location>
</feature>
<sequence length="1340" mass="140521">MQNPVSKTRPDILRWAVFLALLGSTQAQAQGALTPTPGPGGTPIVDNGHGVPVIDIVAPDASGLSHNQFLDYNVGKPGLVLNNALQAGQSQLAGQLGANSQFQGHAASTILNEVVGQNASRIEGAQEIFGQKADYLLANPNGITLNGGSFINTTRAGFLVGKAEVHDGQIKHLDSRDASGTLQVLSRGQSNAGGALDLIAPRIDSTGHLLAKGQLNLTVGRNLVDAGSREVLEHLPAAAATIDANLLGAMQAGRIRIVSTAEGAGVQVGDKELRADRDLIIHSAGDLKVQGSDKRQASLVSNTGKLDLNAAGDLQLTHTLGKARQIEVHAGKKLTLDTVTREKVTDDPVNWAKQWLFIPTESQDGVTTQTRRQQLGSRLVAEDSLSLEAGTDLQLTAAQLEADNALQLRSGGDLTISAGVDTLDIAEQSTHKAYLDRTTIDSQSHTEQVKASTLKGATLVASAGADMRISGARLEARKQLELDAKGDLRIESAEENDHARRSTGTREFVASAGKNDPDSQQYTAKIGYEQLHSDEQTAATRQVASSVSAGGVTLRSGRKLTVSGSDVQASTSDIKLAASEIDLAAAYDTTTRHTLDTRTGAALSITGGADRIALGIDAYHGPAAQLERDSKVRRSTLTSNGDLHIDTTRLTTTAAQLQAGRTLKVDAEHIDNRAAADTKVRETTLSNWDGGLSAGIDYKYVTDRIQRLFSGKKSDDEPATLPDSPKPNAGVELSLQHKSRVHKDSDSTAQVSRFSGGEIFVRADQLRDEGSDYKANVGNLRIEAGEHQMLAAQDQSSSEKHDITGGGSLRVGTTSGTDINARLAGHGNSLTQLKQTTTARVGSLQGKQGVQVELERNGHYEGVRIDGGDGAVSLRSDADLTLAAAHDRTVEQTTTLEAGLAVNGGTGLTGPGGGLDGNIKHHSLEKQTSQARVAQIDGKGSVTLASGGDMHLEGTRIGSRGAATGDINLHSDGMLKVTAASDTRQSLGKTWGGKLDVEGSGIGGGLGGQGTYGWVNEQASTAVGAQFDSKGTLQLTSLAHDDGALQVQGLQANAQRIGLDAQNGGLLVEAASNTERHDNLDVTLGGGVKVKATEIGGINAQVKVNLDKRDNTTWRDSQLRADVIDLRSQGDTRIEGAQLEAGMIEGEVGGNLRVSSRKDQVDSLTLGIDASLAQKQPTEAATQEQPSLATVIGGGNIKEIAGALWDKVTANFTPAVKVDYSRRTNDTVGQQTLLSGTQGIDLAVGGDTRLVGATLQSLDGQVELGSGAITRENLSGRDYAKDVKVDVDLSAVGLATTAYAYLTNLFTGSAEQSSDHKVYSNTGHDRSNEYVSQIKESRQR</sequence>
<dbReference type="SMART" id="SM00912">
    <property type="entry name" value="Haemagg_act"/>
    <property type="match status" value="1"/>
</dbReference>
<dbReference type="NCBIfam" id="TIGR01901">
    <property type="entry name" value="adhes_NPXG"/>
    <property type="match status" value="1"/>
</dbReference>
<evidence type="ECO:0000313" key="5">
    <source>
        <dbReference type="Proteomes" id="UP000824010"/>
    </source>
</evidence>
<feature type="region of interest" description="Disordered" evidence="1">
    <location>
        <begin position="491"/>
        <end position="520"/>
    </location>
</feature>
<dbReference type="InterPro" id="IPR008638">
    <property type="entry name" value="FhaB/CdiA-like_TPS"/>
</dbReference>
<name>A0ABX8NNU2_9PSED</name>
<evidence type="ECO:0000313" key="4">
    <source>
        <dbReference type="EMBL" id="QXH57712.1"/>
    </source>
</evidence>
<dbReference type="InterPro" id="IPR025157">
    <property type="entry name" value="Hemagglutinin_rpt"/>
</dbReference>
<dbReference type="EMBL" id="CP077077">
    <property type="protein sequence ID" value="QXH57712.1"/>
    <property type="molecule type" value="Genomic_DNA"/>
</dbReference>
<feature type="compositionally biased region" description="Basic and acidic residues" evidence="1">
    <location>
        <begin position="491"/>
        <end position="500"/>
    </location>
</feature>
<evidence type="ECO:0000256" key="1">
    <source>
        <dbReference type="SAM" id="MobiDB-lite"/>
    </source>
</evidence>
<protein>
    <submittedName>
        <fullName evidence="4">Hemagglutinin repeat-containing protein</fullName>
    </submittedName>
</protein>
<proteinExistence type="predicted"/>
<accession>A0ABX8NNU2</accession>
<feature type="chain" id="PRO_5046484664" evidence="2">
    <location>
        <begin position="30"/>
        <end position="1340"/>
    </location>
</feature>
<dbReference type="Proteomes" id="UP000824010">
    <property type="component" value="Chromosome"/>
</dbReference>
<dbReference type="Pfam" id="PF05860">
    <property type="entry name" value="TPS"/>
    <property type="match status" value="1"/>
</dbReference>
<feature type="compositionally biased region" description="Basic and acidic residues" evidence="1">
    <location>
        <begin position="1313"/>
        <end position="1328"/>
    </location>
</feature>
<feature type="signal peptide" evidence="2">
    <location>
        <begin position="1"/>
        <end position="29"/>
    </location>
</feature>
<keyword evidence="5" id="KW-1185">Reference proteome</keyword>
<dbReference type="Pfam" id="PF13332">
    <property type="entry name" value="Fil_haemagg_2"/>
    <property type="match status" value="5"/>
</dbReference>